<dbReference type="Proteomes" id="UP000012371">
    <property type="component" value="Unassembled WGS sequence"/>
</dbReference>
<dbReference type="PROSITE" id="PS50943">
    <property type="entry name" value="HTH_CROC1"/>
    <property type="match status" value="1"/>
</dbReference>
<sequence length="393" mass="45267">MRRANFLPSKLKEIREIRGYTQIALALEIKKSKNSISLYEKGECIPESSTIYELSLALKVPVNYFFTSSINKIIHISPIFFRRLLSSNKSHRIMAMRRTAWLAEIFAILNDYLAFPKNKLFALKENKTINYSADFIENIALEVRNHFGIGSNPIGNLINILEFHGVIFGNFSITNTLDAFSVWLNINSEERPFILLDQIKDSPARIRFNCAHELGHLILHRNLKSTILEEKDQLDIIERQADHFASAFLLPKSTFLKSLKTNFGLNDLLSMKKEWGVSVQAMIMRAYQLNIINENQKSYFFRKINYLGYTKRDPIDDLLPMENPILIKAGIKKLLEKDISIVSNISKELPINLEDIADLTGIELEILKQSNFKSNIENDNVIDLSLMKQLRKV</sequence>
<dbReference type="Gene3D" id="1.10.10.2910">
    <property type="match status" value="1"/>
</dbReference>
<proteinExistence type="inferred from homology"/>
<dbReference type="STRING" id="1257025.LEP1GSC203_0325"/>
<evidence type="ECO:0000313" key="3">
    <source>
        <dbReference type="EMBL" id="EMY60660.1"/>
    </source>
</evidence>
<dbReference type="InterPro" id="IPR010359">
    <property type="entry name" value="IrrE_HExxH"/>
</dbReference>
<dbReference type="OrthoDB" id="9816277at2"/>
<dbReference type="RefSeq" id="WP_002974771.1">
    <property type="nucleotide sequence ID" value="NZ_AOGW02000012.1"/>
</dbReference>
<evidence type="ECO:0000256" key="1">
    <source>
        <dbReference type="ARBA" id="ARBA00007227"/>
    </source>
</evidence>
<dbReference type="PANTHER" id="PTHR43236:SF1">
    <property type="entry name" value="BLL7220 PROTEIN"/>
    <property type="match status" value="1"/>
</dbReference>
<dbReference type="CDD" id="cd00093">
    <property type="entry name" value="HTH_XRE"/>
    <property type="match status" value="1"/>
</dbReference>
<organism evidence="3 4">
    <name type="scientific">Leptospira terpstrae serovar Hualin str. LT 11-33 = ATCC 700639</name>
    <dbReference type="NCBI Taxonomy" id="1257025"/>
    <lineage>
        <taxon>Bacteria</taxon>
        <taxon>Pseudomonadati</taxon>
        <taxon>Spirochaetota</taxon>
        <taxon>Spirochaetia</taxon>
        <taxon>Leptospirales</taxon>
        <taxon>Leptospiraceae</taxon>
        <taxon>Leptospira</taxon>
    </lineage>
</organism>
<comment type="caution">
    <text evidence="3">The sequence shown here is derived from an EMBL/GenBank/DDBJ whole genome shotgun (WGS) entry which is preliminary data.</text>
</comment>
<comment type="similarity">
    <text evidence="1">Belongs to the short-chain fatty acyl-CoA assimilation regulator (ScfR) family.</text>
</comment>
<protein>
    <submittedName>
        <fullName evidence="3">PF06114 domain protein</fullName>
    </submittedName>
</protein>
<dbReference type="InterPro" id="IPR001387">
    <property type="entry name" value="Cro/C1-type_HTH"/>
</dbReference>
<dbReference type="InterPro" id="IPR010982">
    <property type="entry name" value="Lambda_DNA-bd_dom_sf"/>
</dbReference>
<dbReference type="Pfam" id="PF12844">
    <property type="entry name" value="HTH_19"/>
    <property type="match status" value="1"/>
</dbReference>
<feature type="domain" description="HTH cro/C1-type" evidence="2">
    <location>
        <begin position="11"/>
        <end position="65"/>
    </location>
</feature>
<dbReference type="PANTHER" id="PTHR43236">
    <property type="entry name" value="ANTITOXIN HIGA1"/>
    <property type="match status" value="1"/>
</dbReference>
<dbReference type="Pfam" id="PF06114">
    <property type="entry name" value="Peptidase_M78"/>
    <property type="match status" value="1"/>
</dbReference>
<dbReference type="SUPFAM" id="SSF47413">
    <property type="entry name" value="lambda repressor-like DNA-binding domains"/>
    <property type="match status" value="1"/>
</dbReference>
<keyword evidence="4" id="KW-1185">Reference proteome</keyword>
<evidence type="ECO:0000259" key="2">
    <source>
        <dbReference type="PROSITE" id="PS50943"/>
    </source>
</evidence>
<name>N1VUH1_9LEPT</name>
<dbReference type="SMART" id="SM00530">
    <property type="entry name" value="HTH_XRE"/>
    <property type="match status" value="1"/>
</dbReference>
<dbReference type="AlphaFoldDB" id="N1VUH1"/>
<dbReference type="InterPro" id="IPR052345">
    <property type="entry name" value="Rad_response_metalloprotease"/>
</dbReference>
<accession>N1VUH1</accession>
<dbReference type="Gene3D" id="1.10.260.40">
    <property type="entry name" value="lambda repressor-like DNA-binding domains"/>
    <property type="match status" value="1"/>
</dbReference>
<dbReference type="EMBL" id="AOGW02000012">
    <property type="protein sequence ID" value="EMY60660.1"/>
    <property type="molecule type" value="Genomic_DNA"/>
</dbReference>
<dbReference type="GO" id="GO:0003677">
    <property type="term" value="F:DNA binding"/>
    <property type="evidence" value="ECO:0007669"/>
    <property type="project" value="InterPro"/>
</dbReference>
<reference evidence="3" key="1">
    <citation type="submission" date="2013-03" db="EMBL/GenBank/DDBJ databases">
        <authorList>
            <person name="Harkins D.M."/>
            <person name="Durkin A.S."/>
            <person name="Brinkac L.M."/>
            <person name="Haft D.H."/>
            <person name="Selengut J.D."/>
            <person name="Sanka R."/>
            <person name="DePew J."/>
            <person name="Purushe J."/>
            <person name="Hartskeerl R.A."/>
            <person name="Ahmed A."/>
            <person name="van der Linden H."/>
            <person name="Goris M.G.A."/>
            <person name="Vinetz J.M."/>
            <person name="Sutton G.G."/>
            <person name="Nierman W.C."/>
            <person name="Fouts D.E."/>
        </authorList>
    </citation>
    <scope>NUCLEOTIDE SEQUENCE [LARGE SCALE GENOMIC DNA]</scope>
    <source>
        <strain evidence="3">LT 11-33</strain>
    </source>
</reference>
<evidence type="ECO:0000313" key="4">
    <source>
        <dbReference type="Proteomes" id="UP000012371"/>
    </source>
</evidence>
<gene>
    <name evidence="3" type="ORF">LEP1GSC203_0325</name>
</gene>